<name>A0A8C6S5G7_9GOBI</name>
<dbReference type="SUPFAM" id="SSF50965">
    <property type="entry name" value="Galactose oxidase, central domain"/>
    <property type="match status" value="1"/>
</dbReference>
<keyword evidence="2" id="KW-0677">Repeat</keyword>
<reference evidence="4" key="1">
    <citation type="submission" date="2025-08" db="UniProtKB">
        <authorList>
            <consortium name="Ensembl"/>
        </authorList>
    </citation>
    <scope>IDENTIFICATION</scope>
</reference>
<dbReference type="Pfam" id="PF24681">
    <property type="entry name" value="Kelch_KLHDC2_KLHL20_DRC7"/>
    <property type="match status" value="1"/>
</dbReference>
<dbReference type="PANTHER" id="PTHR24412">
    <property type="entry name" value="KELCH PROTEIN"/>
    <property type="match status" value="1"/>
</dbReference>
<dbReference type="InterPro" id="IPR006652">
    <property type="entry name" value="Kelch_1"/>
</dbReference>
<dbReference type="PROSITE" id="PS50097">
    <property type="entry name" value="BTB"/>
    <property type="match status" value="1"/>
</dbReference>
<evidence type="ECO:0000256" key="2">
    <source>
        <dbReference type="ARBA" id="ARBA00022737"/>
    </source>
</evidence>
<dbReference type="SMART" id="SM00875">
    <property type="entry name" value="BACK"/>
    <property type="match status" value="1"/>
</dbReference>
<dbReference type="Gene3D" id="3.30.710.10">
    <property type="entry name" value="Potassium Channel Kv1.1, Chain A"/>
    <property type="match status" value="1"/>
</dbReference>
<protein>
    <submittedName>
        <fullName evidence="4">Kelch like family member 10</fullName>
    </submittedName>
</protein>
<dbReference type="InterPro" id="IPR011043">
    <property type="entry name" value="Gal_Oxase/kelch_b-propeller"/>
</dbReference>
<dbReference type="SUPFAM" id="SSF54695">
    <property type="entry name" value="POZ domain"/>
    <property type="match status" value="1"/>
</dbReference>
<dbReference type="Pfam" id="PF07707">
    <property type="entry name" value="BACK"/>
    <property type="match status" value="1"/>
</dbReference>
<dbReference type="InterPro" id="IPR000210">
    <property type="entry name" value="BTB/POZ_dom"/>
</dbReference>
<feature type="domain" description="BTB" evidence="3">
    <location>
        <begin position="40"/>
        <end position="106"/>
    </location>
</feature>
<evidence type="ECO:0000256" key="1">
    <source>
        <dbReference type="ARBA" id="ARBA00022441"/>
    </source>
</evidence>
<reference evidence="4" key="2">
    <citation type="submission" date="2025-09" db="UniProtKB">
        <authorList>
            <consortium name="Ensembl"/>
        </authorList>
    </citation>
    <scope>IDENTIFICATION</scope>
</reference>
<dbReference type="InterPro" id="IPR017096">
    <property type="entry name" value="BTB-kelch_protein"/>
</dbReference>
<dbReference type="Gene3D" id="2.120.10.80">
    <property type="entry name" value="Kelch-type beta propeller"/>
    <property type="match status" value="2"/>
</dbReference>
<keyword evidence="1" id="KW-0880">Kelch repeat</keyword>
<proteinExistence type="predicted"/>
<dbReference type="Proteomes" id="UP000694523">
    <property type="component" value="Unplaced"/>
</dbReference>
<dbReference type="InterPro" id="IPR015915">
    <property type="entry name" value="Kelch-typ_b-propeller"/>
</dbReference>
<dbReference type="CDD" id="cd18450">
    <property type="entry name" value="BACK_KLHL10"/>
    <property type="match status" value="1"/>
</dbReference>
<dbReference type="SMART" id="SM00225">
    <property type="entry name" value="BTB"/>
    <property type="match status" value="1"/>
</dbReference>
<accession>A0A8C6S5G7</accession>
<dbReference type="SMART" id="SM00612">
    <property type="entry name" value="Kelch"/>
    <property type="match status" value="5"/>
</dbReference>
<evidence type="ECO:0000313" key="5">
    <source>
        <dbReference type="Proteomes" id="UP000694523"/>
    </source>
</evidence>
<organism evidence="4 5">
    <name type="scientific">Neogobius melanostomus</name>
    <name type="common">round goby</name>
    <dbReference type="NCBI Taxonomy" id="47308"/>
    <lineage>
        <taxon>Eukaryota</taxon>
        <taxon>Metazoa</taxon>
        <taxon>Chordata</taxon>
        <taxon>Craniata</taxon>
        <taxon>Vertebrata</taxon>
        <taxon>Euteleostomi</taxon>
        <taxon>Actinopterygii</taxon>
        <taxon>Neopterygii</taxon>
        <taxon>Teleostei</taxon>
        <taxon>Neoteleostei</taxon>
        <taxon>Acanthomorphata</taxon>
        <taxon>Gobiaria</taxon>
        <taxon>Gobiiformes</taxon>
        <taxon>Gobioidei</taxon>
        <taxon>Gobiidae</taxon>
        <taxon>Benthophilinae</taxon>
        <taxon>Neogobiini</taxon>
        <taxon>Neogobius</taxon>
    </lineage>
</organism>
<evidence type="ECO:0000259" key="3">
    <source>
        <dbReference type="PROSITE" id="PS50097"/>
    </source>
</evidence>
<dbReference type="PIRSF" id="PIRSF037037">
    <property type="entry name" value="Kelch-like_protein_gigaxonin"/>
    <property type="match status" value="1"/>
</dbReference>
<dbReference type="InterPro" id="IPR011333">
    <property type="entry name" value="SKP1/BTB/POZ_sf"/>
</dbReference>
<dbReference type="AlphaFoldDB" id="A0A8C6S5G7"/>
<dbReference type="Gene3D" id="1.25.40.420">
    <property type="match status" value="1"/>
</dbReference>
<dbReference type="Pfam" id="PF01344">
    <property type="entry name" value="Kelch_1"/>
    <property type="match status" value="2"/>
</dbReference>
<dbReference type="PRINTS" id="PR00501">
    <property type="entry name" value="KELCHREPEAT"/>
</dbReference>
<dbReference type="FunFam" id="1.25.40.420:FF:000001">
    <property type="entry name" value="Kelch-like family member 12"/>
    <property type="match status" value="1"/>
</dbReference>
<dbReference type="PANTHER" id="PTHR24412:SF172">
    <property type="entry name" value="KELCH-LIKE PROTEIN 10"/>
    <property type="match status" value="1"/>
</dbReference>
<dbReference type="Ensembl" id="ENSNMLT00000000606.1">
    <property type="protein sequence ID" value="ENSNMLP00000000513.1"/>
    <property type="gene ID" value="ENSNMLG00000000420.1"/>
</dbReference>
<sequence length="580" mass="65649">MQLHSNRASHQVLVELHFRLHTMSASISMFEEMRREQKLCDALLNVAGAQYQVHKLVLCGCSSYFRALFTHWSSPDTVVFDIPHVSADIMKIILEYIYTGVASITQENLQELFMAADLFDVSGITQACCLAIEEQLTPQNCITIWWFTSTYHYPELRSKAFHYILERFEEVSASSDDFLRLSAEDLGEIIENNHLNVIQESTVFEAVLRWIKHAPEQRQRHLDKLLSKIRLALIHPEYLKQNVLGSELVQQNRKCKDLMLTSMKFMLDARTTGFNSTMFPISLARPRLPRAALMAIGGWSSGGPTNCIETFDNHANGWVGVANDDETPRAYHGTVFLNGSVYVIGGFDGRSQFCTTHRYDLARGKWQEVANMHSRRCYVSVALLDGLIYALGGYDGDERLDTAERYAPDANQWTMIAPMIETRSDASSTAHNGKVCMFQLSAYATITSGTVQLGSQRFDGVGGFSGMSRLRSVEAYDQETNTWRPMPSMLNKRSNFGIEVMDERLYVVGGFSGTSTINSVECWDVKTRAWSSVRDMNIYRSALGCSVVFDLPNIFLNLPYDRKSLLFCISMLIPIWVLEC</sequence>
<evidence type="ECO:0000313" key="4">
    <source>
        <dbReference type="Ensembl" id="ENSNMLP00000000513.1"/>
    </source>
</evidence>
<keyword evidence="5" id="KW-1185">Reference proteome</keyword>
<dbReference type="InterPro" id="IPR011705">
    <property type="entry name" value="BACK"/>
</dbReference>
<dbReference type="Pfam" id="PF00651">
    <property type="entry name" value="BTB"/>
    <property type="match status" value="1"/>
</dbReference>